<dbReference type="PROSITE" id="PS01124">
    <property type="entry name" value="HTH_ARAC_FAMILY_2"/>
    <property type="match status" value="1"/>
</dbReference>
<dbReference type="KEGG" id="sze:AW14_13465"/>
<dbReference type="HOGENOM" id="CLU_000445_88_6_10"/>
<dbReference type="CDD" id="cd06986">
    <property type="entry name" value="cupin_MmsR-like_N"/>
    <property type="match status" value="1"/>
</dbReference>
<dbReference type="InterPro" id="IPR003313">
    <property type="entry name" value="AraC-bd"/>
</dbReference>
<dbReference type="SMART" id="SM00342">
    <property type="entry name" value="HTH_ARAC"/>
    <property type="match status" value="1"/>
</dbReference>
<dbReference type="SUPFAM" id="SSF51215">
    <property type="entry name" value="Regulatory protein AraC"/>
    <property type="match status" value="1"/>
</dbReference>
<dbReference type="OrthoDB" id="9813413at2"/>
<reference evidence="5 6" key="1">
    <citation type="submission" date="2014-02" db="EMBL/GenBank/DDBJ databases">
        <authorList>
            <person name="Young C.-C."/>
            <person name="Hameed A."/>
            <person name="Huang H.-C."/>
            <person name="Shahina M."/>
        </authorList>
    </citation>
    <scope>NUCLEOTIDE SEQUENCE [LARGE SCALE GENOMIC DNA]</scope>
    <source>
        <strain evidence="5 6">CC-SAMT-1</strain>
    </source>
</reference>
<keyword evidence="3" id="KW-0804">Transcription</keyword>
<accession>A0A0C5WE31</accession>
<keyword evidence="6" id="KW-1185">Reference proteome</keyword>
<keyword evidence="2" id="KW-0238">DNA-binding</keyword>
<dbReference type="InterPro" id="IPR009057">
    <property type="entry name" value="Homeodomain-like_sf"/>
</dbReference>
<evidence type="ECO:0000256" key="1">
    <source>
        <dbReference type="ARBA" id="ARBA00023015"/>
    </source>
</evidence>
<dbReference type="STRING" id="1454006.AW14_13465"/>
<dbReference type="Gene3D" id="1.10.10.60">
    <property type="entry name" value="Homeodomain-like"/>
    <property type="match status" value="2"/>
</dbReference>
<dbReference type="GO" id="GO:0043565">
    <property type="term" value="F:sequence-specific DNA binding"/>
    <property type="evidence" value="ECO:0007669"/>
    <property type="project" value="InterPro"/>
</dbReference>
<dbReference type="AlphaFoldDB" id="A0A0C5WE31"/>
<dbReference type="PANTHER" id="PTHR43280">
    <property type="entry name" value="ARAC-FAMILY TRANSCRIPTIONAL REGULATOR"/>
    <property type="match status" value="1"/>
</dbReference>
<dbReference type="PRINTS" id="PR00032">
    <property type="entry name" value="HTHARAC"/>
</dbReference>
<gene>
    <name evidence="5" type="ORF">AW14_13465</name>
</gene>
<protein>
    <submittedName>
        <fullName evidence="5">Transcriptional regulator</fullName>
    </submittedName>
</protein>
<dbReference type="GO" id="GO:0003700">
    <property type="term" value="F:DNA-binding transcription factor activity"/>
    <property type="evidence" value="ECO:0007669"/>
    <property type="project" value="InterPro"/>
</dbReference>
<evidence type="ECO:0000256" key="3">
    <source>
        <dbReference type="ARBA" id="ARBA00023163"/>
    </source>
</evidence>
<sequence length="262" mass="30839">MLYITDIGFYPRASEHYRKRKDGCKQHIIIYCIEGSGWISVNGKRFDVNKNQYFIIPKNIPHSYGSNKQNPWSIYWIHFLGELSHDYSQLTKNPETIMPSNIDRIDNRIELFEEMFQNLEMGFTPDNIQYANVCLMHFLASFKFLDQYRQVKKRDESDVILQSIQYMKKRMENTLTLLDLAQGSNLSISQYSLLFKKKTGQSPLDYLIRLRIQKACQLLDNTPLKIKHIGCNVGYNDPYYFSRIFTKTIGVSPRDYRKAPKG</sequence>
<dbReference type="EMBL" id="CP007202">
    <property type="protein sequence ID" value="AJR04512.1"/>
    <property type="molecule type" value="Genomic_DNA"/>
</dbReference>
<dbReference type="InterPro" id="IPR018060">
    <property type="entry name" value="HTH_AraC"/>
</dbReference>
<evidence type="ECO:0000256" key="2">
    <source>
        <dbReference type="ARBA" id="ARBA00023125"/>
    </source>
</evidence>
<dbReference type="Proteomes" id="UP000032229">
    <property type="component" value="Chromosome"/>
</dbReference>
<dbReference type="InterPro" id="IPR037923">
    <property type="entry name" value="HTH-like"/>
</dbReference>
<name>A0A0C5WE31_9FLAO</name>
<dbReference type="SUPFAM" id="SSF46689">
    <property type="entry name" value="Homeodomain-like"/>
    <property type="match status" value="2"/>
</dbReference>
<evidence type="ECO:0000259" key="4">
    <source>
        <dbReference type="PROSITE" id="PS01124"/>
    </source>
</evidence>
<dbReference type="Gene3D" id="2.60.120.280">
    <property type="entry name" value="Regulatory protein AraC"/>
    <property type="match status" value="1"/>
</dbReference>
<dbReference type="Pfam" id="PF12833">
    <property type="entry name" value="HTH_18"/>
    <property type="match status" value="1"/>
</dbReference>
<feature type="domain" description="HTH araC/xylS-type" evidence="4">
    <location>
        <begin position="161"/>
        <end position="259"/>
    </location>
</feature>
<dbReference type="InterPro" id="IPR020449">
    <property type="entry name" value="Tscrpt_reg_AraC-type_HTH"/>
</dbReference>
<proteinExistence type="predicted"/>
<dbReference type="PANTHER" id="PTHR43280:SF30">
    <property type="entry name" value="MMSAB OPERON REGULATORY PROTEIN"/>
    <property type="match status" value="1"/>
</dbReference>
<evidence type="ECO:0000313" key="6">
    <source>
        <dbReference type="Proteomes" id="UP000032229"/>
    </source>
</evidence>
<organism evidence="5 6">
    <name type="scientific">Siansivirga zeaxanthinifaciens CC-SAMT-1</name>
    <dbReference type="NCBI Taxonomy" id="1454006"/>
    <lineage>
        <taxon>Bacteria</taxon>
        <taxon>Pseudomonadati</taxon>
        <taxon>Bacteroidota</taxon>
        <taxon>Flavobacteriia</taxon>
        <taxon>Flavobacteriales</taxon>
        <taxon>Flavobacteriaceae</taxon>
        <taxon>Siansivirga</taxon>
    </lineage>
</organism>
<dbReference type="Pfam" id="PF02311">
    <property type="entry name" value="AraC_binding"/>
    <property type="match status" value="1"/>
</dbReference>
<keyword evidence="1" id="KW-0805">Transcription regulation</keyword>
<evidence type="ECO:0000313" key="5">
    <source>
        <dbReference type="EMBL" id="AJR04512.1"/>
    </source>
</evidence>